<evidence type="ECO:0000256" key="2">
    <source>
        <dbReference type="ARBA" id="ARBA00023125"/>
    </source>
</evidence>
<keyword evidence="3" id="KW-0804">Transcription</keyword>
<evidence type="ECO:0000256" key="3">
    <source>
        <dbReference type="ARBA" id="ARBA00023163"/>
    </source>
</evidence>
<accession>A0ABS2UG47</accession>
<evidence type="ECO:0000313" key="5">
    <source>
        <dbReference type="EMBL" id="MBM9579351.1"/>
    </source>
</evidence>
<dbReference type="EMBL" id="JAFFPU010000075">
    <property type="protein sequence ID" value="MBM9579351.1"/>
    <property type="molecule type" value="Genomic_DNA"/>
</dbReference>
<dbReference type="Gene3D" id="1.10.10.60">
    <property type="entry name" value="Homeodomain-like"/>
    <property type="match status" value="1"/>
</dbReference>
<dbReference type="InterPro" id="IPR046532">
    <property type="entry name" value="DUF6597"/>
</dbReference>
<gene>
    <name evidence="5" type="ORF">JWG45_19590</name>
</gene>
<protein>
    <submittedName>
        <fullName evidence="5">AraC family transcriptional regulator</fullName>
    </submittedName>
</protein>
<keyword evidence="6" id="KW-1185">Reference proteome</keyword>
<organism evidence="5 6">
    <name type="scientific">Leptospira ainlahdjerensis</name>
    <dbReference type="NCBI Taxonomy" id="2810033"/>
    <lineage>
        <taxon>Bacteria</taxon>
        <taxon>Pseudomonadati</taxon>
        <taxon>Spirochaetota</taxon>
        <taxon>Spirochaetia</taxon>
        <taxon>Leptospirales</taxon>
        <taxon>Leptospiraceae</taxon>
        <taxon>Leptospira</taxon>
    </lineage>
</organism>
<dbReference type="InterPro" id="IPR018060">
    <property type="entry name" value="HTH_AraC"/>
</dbReference>
<sequence>MKILFSPCDPELTPWIGCYWGWESDSDSASIQIEFPKIFPSVENEIHISYRDPILFGTVQEGMGEWNSSQGHIIGNHLSPFLISPQGKVGFFNIRMFPGSFYEFFKIPGKEVRSHLNDLQIPNNNRYSDFVNRIRDSNSFDERVVLSNEYFRKLLNSKKETEPVIVEAVRRIANSKGRIPISQLTQDLGVIKKTLERKFQERIGYNPKEFARVVRFQNAAWMKLENQNLSELALSAGYYDQSHLTKEFGALSGYSPLVWYGVRDRVLSLFYNTRPHSF</sequence>
<reference evidence="5 6" key="1">
    <citation type="submission" date="2021-02" db="EMBL/GenBank/DDBJ databases">
        <title>Leptospira ainlahdjerensis sp. nov., Leptospira ainazelensis sp. nov., Leptospira abararensis sp. nov. and Leptospira chreensis sp. nov., four new species isolated from water sources in Algeria.</title>
        <authorList>
            <person name="Amara Korba A."/>
            <person name="Kainiu M."/>
            <person name="Vincent A.T."/>
            <person name="Mariet J.-F."/>
            <person name="Veyrier F.J."/>
            <person name="Goarant C."/>
            <person name="Picardeau M."/>
        </authorList>
    </citation>
    <scope>NUCLEOTIDE SEQUENCE [LARGE SCALE GENOMIC DNA]</scope>
    <source>
        <strain evidence="5 6">201903070</strain>
    </source>
</reference>
<keyword evidence="1" id="KW-0805">Transcription regulation</keyword>
<dbReference type="Pfam" id="PF20240">
    <property type="entry name" value="DUF6597"/>
    <property type="match status" value="1"/>
</dbReference>
<proteinExistence type="predicted"/>
<dbReference type="RefSeq" id="WP_205281295.1">
    <property type="nucleotide sequence ID" value="NZ_JAFFPU010000075.1"/>
</dbReference>
<dbReference type="Proteomes" id="UP000724686">
    <property type="component" value="Unassembled WGS sequence"/>
</dbReference>
<dbReference type="InterPro" id="IPR050204">
    <property type="entry name" value="AraC_XylS_family_regulators"/>
</dbReference>
<evidence type="ECO:0000259" key="4">
    <source>
        <dbReference type="PROSITE" id="PS01124"/>
    </source>
</evidence>
<dbReference type="PANTHER" id="PTHR46796">
    <property type="entry name" value="HTH-TYPE TRANSCRIPTIONAL ACTIVATOR RHAS-RELATED"/>
    <property type="match status" value="1"/>
</dbReference>
<comment type="caution">
    <text evidence="5">The sequence shown here is derived from an EMBL/GenBank/DDBJ whole genome shotgun (WGS) entry which is preliminary data.</text>
</comment>
<name>A0ABS2UG47_9LEPT</name>
<dbReference type="PROSITE" id="PS01124">
    <property type="entry name" value="HTH_ARAC_FAMILY_2"/>
    <property type="match status" value="1"/>
</dbReference>
<evidence type="ECO:0000313" key="6">
    <source>
        <dbReference type="Proteomes" id="UP000724686"/>
    </source>
</evidence>
<dbReference type="SMART" id="SM00342">
    <property type="entry name" value="HTH_ARAC"/>
    <property type="match status" value="1"/>
</dbReference>
<keyword evidence="2" id="KW-0238">DNA-binding</keyword>
<feature type="domain" description="HTH araC/xylS-type" evidence="4">
    <location>
        <begin position="163"/>
        <end position="262"/>
    </location>
</feature>
<dbReference type="Pfam" id="PF12833">
    <property type="entry name" value="HTH_18"/>
    <property type="match status" value="1"/>
</dbReference>
<evidence type="ECO:0000256" key="1">
    <source>
        <dbReference type="ARBA" id="ARBA00023015"/>
    </source>
</evidence>